<protein>
    <submittedName>
        <fullName evidence="8">Peptide ABC transporter substrate-binding protein</fullName>
    </submittedName>
</protein>
<comment type="similarity">
    <text evidence="1">Belongs to the bacterial solute-binding protein 5 family.</text>
</comment>
<dbReference type="EMBL" id="CP015878">
    <property type="protein sequence ID" value="ANI13455.1"/>
    <property type="molecule type" value="Genomic_DNA"/>
</dbReference>
<feature type="signal peptide" evidence="6">
    <location>
        <begin position="1"/>
        <end position="32"/>
    </location>
</feature>
<evidence type="ECO:0000256" key="2">
    <source>
        <dbReference type="ARBA" id="ARBA00022448"/>
    </source>
</evidence>
<dbReference type="Gene3D" id="3.40.190.10">
    <property type="entry name" value="Periplasmic binding protein-like II"/>
    <property type="match status" value="1"/>
</dbReference>
<dbReference type="PANTHER" id="PTHR30290">
    <property type="entry name" value="PERIPLASMIC BINDING COMPONENT OF ABC TRANSPORTER"/>
    <property type="match status" value="1"/>
</dbReference>
<evidence type="ECO:0000256" key="5">
    <source>
        <dbReference type="ARBA" id="ARBA00022927"/>
    </source>
</evidence>
<dbReference type="FunFam" id="3.40.190.10:FF:000036">
    <property type="entry name" value="Dipeptide ABC transporter, substrate-binding protein"/>
    <property type="match status" value="1"/>
</dbReference>
<keyword evidence="3 6" id="KW-0732">Signal</keyword>
<keyword evidence="4" id="KW-0571">Peptide transport</keyword>
<accession>A0A1A9K788</accession>
<dbReference type="AlphaFoldDB" id="A0A1A9K788"/>
<dbReference type="RefSeq" id="WP_064582057.1">
    <property type="nucleotide sequence ID" value="NZ_CP015878.1"/>
</dbReference>
<dbReference type="Pfam" id="PF00496">
    <property type="entry name" value="SBP_bac_5"/>
    <property type="match status" value="1"/>
</dbReference>
<dbReference type="GO" id="GO:1904680">
    <property type="term" value="F:peptide transmembrane transporter activity"/>
    <property type="evidence" value="ECO:0007669"/>
    <property type="project" value="TreeGrafter"/>
</dbReference>
<dbReference type="CDD" id="cd08493">
    <property type="entry name" value="PBP2_DppA_like"/>
    <property type="match status" value="1"/>
</dbReference>
<keyword evidence="5" id="KW-0653">Protein transport</keyword>
<organism evidence="8 9">
    <name type="scientific">Pseudomonas citronellolis</name>
    <dbReference type="NCBI Taxonomy" id="53408"/>
    <lineage>
        <taxon>Bacteria</taxon>
        <taxon>Pseudomonadati</taxon>
        <taxon>Pseudomonadota</taxon>
        <taxon>Gammaproteobacteria</taxon>
        <taxon>Pseudomonadales</taxon>
        <taxon>Pseudomonadaceae</taxon>
        <taxon>Pseudomonas</taxon>
    </lineage>
</organism>
<keyword evidence="2" id="KW-0813">Transport</keyword>
<proteinExistence type="inferred from homology"/>
<evidence type="ECO:0000256" key="4">
    <source>
        <dbReference type="ARBA" id="ARBA00022856"/>
    </source>
</evidence>
<dbReference type="PANTHER" id="PTHR30290:SF38">
    <property type="entry name" value="D,D-DIPEPTIDE-BINDING PERIPLASMIC PROTEIN DDPA-RELATED"/>
    <property type="match status" value="1"/>
</dbReference>
<feature type="domain" description="Solute-binding protein family 5" evidence="7">
    <location>
        <begin position="77"/>
        <end position="458"/>
    </location>
</feature>
<dbReference type="PIRSF" id="PIRSF002741">
    <property type="entry name" value="MppA"/>
    <property type="match status" value="1"/>
</dbReference>
<sequence>MLRWPQPLADGRPGRPAWAALALLLAAAPALARPLVVCTEGSPEGFDITQYTAATTADATAETVYERLVQFAPGSTKVIPALAQSWDISADGLAYTFHLRPGVKFQHTDYFTPTHALDADDVLWSFQRQLDPAHPWNRLAPRGFPYAQSMGLPGLIERVEKLDDLTVRFTLRHPEAPFLADLAMGFASIYSAEYADLLLAAGKPEQLNNLPLGTGPFVFQRYQKDAQVRFAANPDYWGGTPKIERLLLAITPDPSVRIQKLRAGDCQVAVYPRPTDIPELRRDPRLKVEELDSLLVAYVAINTRHKPLDDVRVRQAINLAFDRDAYRKAQFGEGGASPAVAPYPPTLWGSDADLKGWPRDLERARQLLAEAGVQPGQKLSIWTRPGGGPANPNPGIGAQMLQNDLGKLGIRADIRVYEWGELIRRAKHGEHDLVFMGWVGDNGDPDNFLTPNLSCAAAQSGENMAGWCNAQFDDLLRQARASTDQDTRAALYRQALAIFQREAPWIALAYPKQFVVLNPRVKGFTLSPLGSNNFTHVELGP</sequence>
<dbReference type="Gene3D" id="3.90.76.10">
    <property type="entry name" value="Dipeptide-binding Protein, Domain 1"/>
    <property type="match status" value="1"/>
</dbReference>
<dbReference type="GO" id="GO:0042938">
    <property type="term" value="P:dipeptide transport"/>
    <property type="evidence" value="ECO:0007669"/>
    <property type="project" value="TreeGrafter"/>
</dbReference>
<evidence type="ECO:0000256" key="6">
    <source>
        <dbReference type="SAM" id="SignalP"/>
    </source>
</evidence>
<dbReference type="GO" id="GO:0043190">
    <property type="term" value="C:ATP-binding cassette (ABC) transporter complex"/>
    <property type="evidence" value="ECO:0007669"/>
    <property type="project" value="InterPro"/>
</dbReference>
<dbReference type="InterPro" id="IPR000914">
    <property type="entry name" value="SBP_5_dom"/>
</dbReference>
<dbReference type="Gene3D" id="3.10.105.10">
    <property type="entry name" value="Dipeptide-binding Protein, Domain 3"/>
    <property type="match status" value="1"/>
</dbReference>
<evidence type="ECO:0000256" key="1">
    <source>
        <dbReference type="ARBA" id="ARBA00005695"/>
    </source>
</evidence>
<dbReference type="Proteomes" id="UP000077748">
    <property type="component" value="Chromosome"/>
</dbReference>
<feature type="chain" id="PRO_5008391451" evidence="6">
    <location>
        <begin position="33"/>
        <end position="541"/>
    </location>
</feature>
<dbReference type="GO" id="GO:0030288">
    <property type="term" value="C:outer membrane-bounded periplasmic space"/>
    <property type="evidence" value="ECO:0007669"/>
    <property type="project" value="TreeGrafter"/>
</dbReference>
<dbReference type="SUPFAM" id="SSF53850">
    <property type="entry name" value="Periplasmic binding protein-like II"/>
    <property type="match status" value="1"/>
</dbReference>
<dbReference type="InterPro" id="IPR030678">
    <property type="entry name" value="Peptide/Ni-bd"/>
</dbReference>
<dbReference type="InterPro" id="IPR039424">
    <property type="entry name" value="SBP_5"/>
</dbReference>
<evidence type="ECO:0000259" key="7">
    <source>
        <dbReference type="Pfam" id="PF00496"/>
    </source>
</evidence>
<gene>
    <name evidence="8" type="ORF">A9C11_05415</name>
</gene>
<dbReference type="GO" id="GO:0015031">
    <property type="term" value="P:protein transport"/>
    <property type="evidence" value="ECO:0007669"/>
    <property type="project" value="UniProtKB-KW"/>
</dbReference>
<evidence type="ECO:0000313" key="9">
    <source>
        <dbReference type="Proteomes" id="UP000077748"/>
    </source>
</evidence>
<evidence type="ECO:0000256" key="3">
    <source>
        <dbReference type="ARBA" id="ARBA00022729"/>
    </source>
</evidence>
<evidence type="ECO:0000313" key="8">
    <source>
        <dbReference type="EMBL" id="ANI13455.1"/>
    </source>
</evidence>
<reference evidence="8 9" key="1">
    <citation type="submission" date="2016-05" db="EMBL/GenBank/DDBJ databases">
        <title>Genome Sequence of Pseudomonas citronellolis Strain SJTE-3, an Estrogens and Persistent Organic Pollutants degradation strain.</title>
        <authorList>
            <person name="Liang R."/>
        </authorList>
    </citation>
    <scope>NUCLEOTIDE SEQUENCE [LARGE SCALE GENOMIC DNA]</scope>
    <source>
        <strain evidence="8 9">SJTE-3</strain>
    </source>
</reference>
<name>A0A1A9K788_9PSED</name>